<sequence length="663" mass="72274">MQHRSNLTSNKMLFGLSLISVSILSACGGSSNTTAPEPEFVPVTSPPNLEQRQTSDAALSTPGASAVSLYIKNGVYLNAQQQIFGFPEVVNTFNDAAASGARGFSQTNTQEVGVDEADRIEYNGEYAFSADVPVWYPEDGYSPKVRVLARQDDDSLQEVASLDIPETYNVGGLYLADDKLGVITQSAPSYPIDIFRTSFFAPIGTGETKVTLDVYGVSDPSSPVSDATVSIDGSLVNSRRIGDDIYLIMQYIPVVEDLVVGAENDDDLVDNYNALLRLDDEELIPSITINDIESPLFSLDDCAIPSDVKREEGNAQLVTVVKIDLNNPANFDATCLSAEANNLYMSAQNIYLTAGYSDTTTIHKVGLDSLSYNASGTVDGIINGRGAANLRLSEHDGNLRILTTNYDDFSDPEHKLFVLAEESNSLDVISELPNDAEPAPIGKVGEDVYAVRYFGDKAYVVTFERIDPLYVLDLSDALAPKIAGSLEIPGFSSYLHPIGENLVLGIGQEVSPNNLPDNGNDVIILPTTNGMKVSLFDVVDPQNPVVRAERVWENAYTPIEFNYLALSVLQEGDLFKFALPVERWLQDGNLFRGTEYSLVGLEVDANAMTMEQAMQLVVKSEDDLYIYSGEDRSIIHGDNVYYLRGNSFWHGTWSATSELSGPY</sequence>
<dbReference type="AlphaFoldDB" id="A0AA37WKU9"/>
<comment type="caution">
    <text evidence="2">The sequence shown here is derived from an EMBL/GenBank/DDBJ whole genome shotgun (WGS) entry which is preliminary data.</text>
</comment>
<evidence type="ECO:0000256" key="1">
    <source>
        <dbReference type="SAM" id="SignalP"/>
    </source>
</evidence>
<dbReference type="EMBL" id="BSOT01000006">
    <property type="protein sequence ID" value="GLR71255.1"/>
    <property type="molecule type" value="Genomic_DNA"/>
</dbReference>
<reference evidence="2" key="2">
    <citation type="submission" date="2023-01" db="EMBL/GenBank/DDBJ databases">
        <title>Draft genome sequence of Agaribacter marinus strain NBRC 110023.</title>
        <authorList>
            <person name="Sun Q."/>
            <person name="Mori K."/>
        </authorList>
    </citation>
    <scope>NUCLEOTIDE SEQUENCE</scope>
    <source>
        <strain evidence="2">NBRC 110023</strain>
    </source>
</reference>
<evidence type="ECO:0000313" key="2">
    <source>
        <dbReference type="EMBL" id="GLR71255.1"/>
    </source>
</evidence>
<feature type="chain" id="PRO_5041279026" description="Beta propeller domain-containing protein" evidence="1">
    <location>
        <begin position="27"/>
        <end position="663"/>
    </location>
</feature>
<keyword evidence="1" id="KW-0732">Signal</keyword>
<accession>A0AA37WKU9</accession>
<evidence type="ECO:0008006" key="4">
    <source>
        <dbReference type="Google" id="ProtNLM"/>
    </source>
</evidence>
<evidence type="ECO:0000313" key="3">
    <source>
        <dbReference type="Proteomes" id="UP001156601"/>
    </source>
</evidence>
<name>A0AA37WKU9_9ALTE</name>
<dbReference type="RefSeq" id="WP_284217612.1">
    <property type="nucleotide sequence ID" value="NZ_BSOT01000006.1"/>
</dbReference>
<dbReference type="InterPro" id="IPR019198">
    <property type="entry name" value="Beta_propeller_containing"/>
</dbReference>
<reference evidence="2" key="1">
    <citation type="journal article" date="2014" name="Int. J. Syst. Evol. Microbiol.">
        <title>Complete genome sequence of Corynebacterium casei LMG S-19264T (=DSM 44701T), isolated from a smear-ripened cheese.</title>
        <authorList>
            <consortium name="US DOE Joint Genome Institute (JGI-PGF)"/>
            <person name="Walter F."/>
            <person name="Albersmeier A."/>
            <person name="Kalinowski J."/>
            <person name="Ruckert C."/>
        </authorList>
    </citation>
    <scope>NUCLEOTIDE SEQUENCE</scope>
    <source>
        <strain evidence="2">NBRC 110023</strain>
    </source>
</reference>
<dbReference type="PROSITE" id="PS51257">
    <property type="entry name" value="PROKAR_LIPOPROTEIN"/>
    <property type="match status" value="1"/>
</dbReference>
<dbReference type="Proteomes" id="UP001156601">
    <property type="component" value="Unassembled WGS sequence"/>
</dbReference>
<proteinExistence type="predicted"/>
<protein>
    <recommendedName>
        <fullName evidence="4">Beta propeller domain-containing protein</fullName>
    </recommendedName>
</protein>
<dbReference type="Pfam" id="PF09826">
    <property type="entry name" value="Beta_propel"/>
    <property type="match status" value="1"/>
</dbReference>
<organism evidence="2 3">
    <name type="scientific">Agaribacter marinus</name>
    <dbReference type="NCBI Taxonomy" id="1431249"/>
    <lineage>
        <taxon>Bacteria</taxon>
        <taxon>Pseudomonadati</taxon>
        <taxon>Pseudomonadota</taxon>
        <taxon>Gammaproteobacteria</taxon>
        <taxon>Alteromonadales</taxon>
        <taxon>Alteromonadaceae</taxon>
        <taxon>Agaribacter</taxon>
    </lineage>
</organism>
<keyword evidence="3" id="KW-1185">Reference proteome</keyword>
<feature type="signal peptide" evidence="1">
    <location>
        <begin position="1"/>
        <end position="26"/>
    </location>
</feature>
<gene>
    <name evidence="2" type="ORF">GCM10007852_21630</name>
</gene>